<feature type="transmembrane region" description="Helical" evidence="1">
    <location>
        <begin position="356"/>
        <end position="378"/>
    </location>
</feature>
<dbReference type="RefSeq" id="WP_156097477.1">
    <property type="nucleotide sequence ID" value="NZ_JGZU01000004.1"/>
</dbReference>
<dbReference type="EMBL" id="JGZU01000004">
    <property type="protein sequence ID" value="KFJ07448.1"/>
    <property type="molecule type" value="Genomic_DNA"/>
</dbReference>
<dbReference type="Proteomes" id="UP000029080">
    <property type="component" value="Unassembled WGS sequence"/>
</dbReference>
<dbReference type="AlphaFoldDB" id="A0A087EI47"/>
<protein>
    <submittedName>
        <fullName evidence="2">Transmembrane protein alanine and leucine rich</fullName>
    </submittedName>
</protein>
<keyword evidence="3" id="KW-1185">Reference proteome</keyword>
<keyword evidence="1" id="KW-0472">Membrane</keyword>
<keyword evidence="1 2" id="KW-0812">Transmembrane</keyword>
<reference evidence="2 3" key="1">
    <citation type="submission" date="2014-03" db="EMBL/GenBank/DDBJ databases">
        <title>Genomics of Bifidobacteria.</title>
        <authorList>
            <person name="Ventura M."/>
            <person name="Milani C."/>
            <person name="Lugli G.A."/>
        </authorList>
    </citation>
    <scope>NUCLEOTIDE SEQUENCE [LARGE SCALE GENOMIC DNA]</scope>
    <source>
        <strain evidence="2 3">JCM 13495</strain>
    </source>
</reference>
<feature type="transmembrane region" description="Helical" evidence="1">
    <location>
        <begin position="194"/>
        <end position="215"/>
    </location>
</feature>
<feature type="transmembrane region" description="Helical" evidence="1">
    <location>
        <begin position="296"/>
        <end position="317"/>
    </location>
</feature>
<feature type="transmembrane region" description="Helical" evidence="1">
    <location>
        <begin position="12"/>
        <end position="34"/>
    </location>
</feature>
<sequence length="759" mass="82047">MTVVKVLNVVKRWSLPACMILGVLVAFGIVLAWFPGGSEIWNLPLQEVDAPAHYYFIRKILSEGIGAATHLWPNDAYYPPLFHLMAAGLIKLAALFGVTMNIYTAVNVVWLFGAGHSLGRRVQLLAWYWTRGVDARLTRIVPRRHMNCGYSPTRTNSPAGLSTNDVASRSAMRHSGEAADSGIEESAQADQSQVIWRPFACAMAVIVPILSVSSASHPFFMLANGPLLAYGLATSLLPFWLFVTLKLFDAISQRNHILPWLVATLILGGLCIFAHPRIVFTWLLLMAPFVLTRLPWRLIVGLGITVLAGAVAFYFFMTATYKSSRYLNPASWFHTFVANRSVPEAIWVFVSSNISGIAGGFMALMTVVAASIGIFVILKPRRFGVARRDAISLICAWALVGLVYVCSTAITGWFANIVTAAWYRSEPRPMTMIPLGVLPLLVFAVSAIAGFDGRANGDVPSSVAAQAEAVGEDEVADASEAVGNVSETFGTANEAADTAKALDDCAVASQSECAVASIQGENADVPHSELHGDEANIIGQEAEADVTNAASEAGHIAAYSLHGLPLQAWVALVLVAALAIACQFGNTAREDLSATVHSRVLLHNEQPDEQLTAAKYEVLQDVSNVVGSQSVVISDPLNGSMYGMAAFGTNMLYPIYNPMAEGNGAIFGQVEQAFDSGNDEEVLNTVCPIGNTTPEYFLSMGPQAPSLQMFTFREQYDPFHRTDLIDQYIADGTLTMVRDYSYLGDFAQGWALYRFGCAQ</sequence>
<dbReference type="InterPro" id="IPR046671">
    <property type="entry name" value="DUF6541"/>
</dbReference>
<feature type="transmembrane region" description="Helical" evidence="1">
    <location>
        <begin position="260"/>
        <end position="284"/>
    </location>
</feature>
<gene>
    <name evidence="2" type="ORF">BITS_0692</name>
</gene>
<dbReference type="OrthoDB" id="3239955at2"/>
<dbReference type="STRING" id="356829.BITS_0692"/>
<feature type="transmembrane region" description="Helical" evidence="1">
    <location>
        <begin position="390"/>
        <end position="413"/>
    </location>
</feature>
<name>A0A087EI47_9BIFI</name>
<evidence type="ECO:0000313" key="3">
    <source>
        <dbReference type="Proteomes" id="UP000029080"/>
    </source>
</evidence>
<comment type="caution">
    <text evidence="2">The sequence shown here is derived from an EMBL/GenBank/DDBJ whole genome shotgun (WGS) entry which is preliminary data.</text>
</comment>
<organism evidence="2 3">
    <name type="scientific">Bifidobacterium tsurumiense</name>
    <dbReference type="NCBI Taxonomy" id="356829"/>
    <lineage>
        <taxon>Bacteria</taxon>
        <taxon>Bacillati</taxon>
        <taxon>Actinomycetota</taxon>
        <taxon>Actinomycetes</taxon>
        <taxon>Bifidobacteriales</taxon>
        <taxon>Bifidobacteriaceae</taxon>
        <taxon>Bifidobacterium</taxon>
    </lineage>
</organism>
<dbReference type="Pfam" id="PF20176">
    <property type="entry name" value="DUF6541"/>
    <property type="match status" value="1"/>
</dbReference>
<keyword evidence="1" id="KW-1133">Transmembrane helix</keyword>
<proteinExistence type="predicted"/>
<evidence type="ECO:0000256" key="1">
    <source>
        <dbReference type="SAM" id="Phobius"/>
    </source>
</evidence>
<accession>A0A087EI47</accession>
<evidence type="ECO:0000313" key="2">
    <source>
        <dbReference type="EMBL" id="KFJ07448.1"/>
    </source>
</evidence>
<feature type="transmembrane region" description="Helical" evidence="1">
    <location>
        <begin position="81"/>
        <end position="112"/>
    </location>
</feature>
<feature type="transmembrane region" description="Helical" evidence="1">
    <location>
        <begin position="227"/>
        <end position="248"/>
    </location>
</feature>
<dbReference type="eggNOG" id="COG5617">
    <property type="taxonomic scope" value="Bacteria"/>
</dbReference>
<feature type="transmembrane region" description="Helical" evidence="1">
    <location>
        <begin position="433"/>
        <end position="451"/>
    </location>
</feature>